<dbReference type="InterPro" id="IPR023365">
    <property type="entry name" value="Sortase_dom-sf"/>
</dbReference>
<name>A0A9W6M850_9MICO</name>
<sequence length="277" mass="30299">MRTSLLISNPLQEKATLGGMTLTVGETAPRRVRRQRRRPRATVTSVLGELLLTAGVLVLLFVAWQMWIGDIIISAQNNERGAAYSEEWASAPVPEPPAPSVDVEATGVWEPPILPHPAEGEVFATMHIPRFGADYAVPIAGGTSREITLDQIGLGLYEQSKMPGEVGNFSLAGHRTTWGKPLNLIDKLRLNDAIVVETPEGWYTYRFRTLEYVTPTQVEVLADVPAMPQMQTGERYITLTACSPLYSLAERIVAYGLFEGFQPRAEGPPASLTEGGL</sequence>
<dbReference type="EMBL" id="BSET01000001">
    <property type="protein sequence ID" value="GLK00861.1"/>
    <property type="molecule type" value="Genomic_DNA"/>
</dbReference>
<keyword evidence="5" id="KW-1185">Reference proteome</keyword>
<organism evidence="4 5">
    <name type="scientific">Microbacterium keratanolyticum</name>
    <dbReference type="NCBI Taxonomy" id="67574"/>
    <lineage>
        <taxon>Bacteria</taxon>
        <taxon>Bacillati</taxon>
        <taxon>Actinomycetota</taxon>
        <taxon>Actinomycetes</taxon>
        <taxon>Micrococcales</taxon>
        <taxon>Microbacteriaceae</taxon>
        <taxon>Microbacterium</taxon>
    </lineage>
</organism>
<dbReference type="SUPFAM" id="SSF63817">
    <property type="entry name" value="Sortase"/>
    <property type="match status" value="1"/>
</dbReference>
<evidence type="ECO:0000256" key="3">
    <source>
        <dbReference type="SAM" id="Phobius"/>
    </source>
</evidence>
<dbReference type="NCBIfam" id="TIGR01076">
    <property type="entry name" value="sortase_fam"/>
    <property type="match status" value="1"/>
</dbReference>
<proteinExistence type="predicted"/>
<keyword evidence="1" id="KW-0378">Hydrolase</keyword>
<keyword evidence="3" id="KW-0472">Membrane</keyword>
<keyword evidence="3" id="KW-0812">Transmembrane</keyword>
<gene>
    <name evidence="4" type="ORF">GCM10017596_05760</name>
</gene>
<dbReference type="InterPro" id="IPR042003">
    <property type="entry name" value="Sortase_E"/>
</dbReference>
<evidence type="ECO:0000313" key="4">
    <source>
        <dbReference type="EMBL" id="GLK00861.1"/>
    </source>
</evidence>
<dbReference type="CDD" id="cd05830">
    <property type="entry name" value="Sortase_E"/>
    <property type="match status" value="1"/>
</dbReference>
<evidence type="ECO:0000256" key="1">
    <source>
        <dbReference type="ARBA" id="ARBA00022801"/>
    </source>
</evidence>
<accession>A0A9W6M850</accession>
<reference evidence="4" key="1">
    <citation type="journal article" date="2014" name="Int. J. Syst. Evol. Microbiol.">
        <title>Complete genome sequence of Corynebacterium casei LMG S-19264T (=DSM 44701T), isolated from a smear-ripened cheese.</title>
        <authorList>
            <consortium name="US DOE Joint Genome Institute (JGI-PGF)"/>
            <person name="Walter F."/>
            <person name="Albersmeier A."/>
            <person name="Kalinowski J."/>
            <person name="Ruckert C."/>
        </authorList>
    </citation>
    <scope>NUCLEOTIDE SEQUENCE</scope>
    <source>
        <strain evidence="4">VKM Ac-1958</strain>
    </source>
</reference>
<feature type="transmembrane region" description="Helical" evidence="3">
    <location>
        <begin position="41"/>
        <end position="67"/>
    </location>
</feature>
<keyword evidence="3" id="KW-1133">Transmembrane helix</keyword>
<protein>
    <submittedName>
        <fullName evidence="4">Class E sortase</fullName>
    </submittedName>
</protein>
<comment type="caution">
    <text evidence="4">The sequence shown here is derived from an EMBL/GenBank/DDBJ whole genome shotgun (WGS) entry which is preliminary data.</text>
</comment>
<feature type="active site" description="Proton donor/acceptor" evidence="2">
    <location>
        <position position="174"/>
    </location>
</feature>
<reference evidence="4" key="2">
    <citation type="submission" date="2023-01" db="EMBL/GenBank/DDBJ databases">
        <authorList>
            <person name="Sun Q."/>
            <person name="Evtushenko L."/>
        </authorList>
    </citation>
    <scope>NUCLEOTIDE SEQUENCE</scope>
    <source>
        <strain evidence="4">VKM Ac-1958</strain>
    </source>
</reference>
<dbReference type="InterPro" id="IPR005754">
    <property type="entry name" value="Sortase"/>
</dbReference>
<dbReference type="Gene3D" id="2.40.260.10">
    <property type="entry name" value="Sortase"/>
    <property type="match status" value="1"/>
</dbReference>
<dbReference type="GO" id="GO:0016787">
    <property type="term" value="F:hydrolase activity"/>
    <property type="evidence" value="ECO:0007669"/>
    <property type="project" value="UniProtKB-KW"/>
</dbReference>
<evidence type="ECO:0000256" key="2">
    <source>
        <dbReference type="PIRSR" id="PIRSR605754-1"/>
    </source>
</evidence>
<dbReference type="InterPro" id="IPR053465">
    <property type="entry name" value="Sortase_Class_E"/>
</dbReference>
<evidence type="ECO:0000313" key="5">
    <source>
        <dbReference type="Proteomes" id="UP001142325"/>
    </source>
</evidence>
<feature type="active site" description="Acyl-thioester intermediate" evidence="2">
    <location>
        <position position="242"/>
    </location>
</feature>
<dbReference type="NCBIfam" id="NF033747">
    <property type="entry name" value="class_E_sortase"/>
    <property type="match status" value="1"/>
</dbReference>
<dbReference type="AlphaFoldDB" id="A0A9W6M850"/>
<dbReference type="Pfam" id="PF04203">
    <property type="entry name" value="Sortase"/>
    <property type="match status" value="1"/>
</dbReference>
<dbReference type="Proteomes" id="UP001142325">
    <property type="component" value="Unassembled WGS sequence"/>
</dbReference>